<keyword evidence="4" id="KW-1185">Reference proteome</keyword>
<evidence type="ECO:0000256" key="1">
    <source>
        <dbReference type="ARBA" id="ARBA00009856"/>
    </source>
</evidence>
<comment type="similarity">
    <text evidence="1">Belongs to the SRR1 family.</text>
</comment>
<name>A0ABD2LSC8_9BILA</name>
<evidence type="ECO:0000313" key="4">
    <source>
        <dbReference type="Proteomes" id="UP001620626"/>
    </source>
</evidence>
<evidence type="ECO:0000259" key="2">
    <source>
        <dbReference type="Pfam" id="PF07985"/>
    </source>
</evidence>
<dbReference type="AlphaFoldDB" id="A0ABD2LSC8"/>
<dbReference type="Proteomes" id="UP001620626">
    <property type="component" value="Unassembled WGS sequence"/>
</dbReference>
<dbReference type="InterPro" id="IPR012942">
    <property type="entry name" value="SRR1-like"/>
</dbReference>
<gene>
    <name evidence="3" type="ORF">niasHT_001915</name>
</gene>
<dbReference type="InterPro" id="IPR040044">
    <property type="entry name" value="SRR1L"/>
</dbReference>
<sequence length="275" mass="30525">MINNNHCPPNVSVENDGGWTLAVRTKHGCRRRRVFNAKTTTKCGANLDGPSTNAFTEDGTEGGGEVQAAVEELTLYMERLVCRMPHTFLNTILCFIKHILRNRPLALVRSFGIGPIETSHSSAYQLILLEAIKDRFGVPVVTSQDPVTTLCEKRYLEGRGITVLPPDNLKSEPLVDVGPTECTLLFMIHCTQRMYDSALSYYSRTHRLHNLILIGNDPNVALSCVFISQTSDSFPFPIFSAFAQKSVAFPLPDFEPSETAFMCTCISFLSVNNSE</sequence>
<evidence type="ECO:0000313" key="3">
    <source>
        <dbReference type="EMBL" id="KAL3118141.1"/>
    </source>
</evidence>
<dbReference type="EMBL" id="JBICBT010000293">
    <property type="protein sequence ID" value="KAL3118141.1"/>
    <property type="molecule type" value="Genomic_DNA"/>
</dbReference>
<accession>A0ABD2LSC8</accession>
<reference evidence="3 4" key="1">
    <citation type="submission" date="2024-10" db="EMBL/GenBank/DDBJ databases">
        <authorList>
            <person name="Kim D."/>
        </authorList>
    </citation>
    <scope>NUCLEOTIDE SEQUENCE [LARGE SCALE GENOMIC DNA]</scope>
    <source>
        <strain evidence="3">BH-2024</strain>
    </source>
</reference>
<dbReference type="PANTHER" id="PTHR28626">
    <property type="entry name" value="SRR1-LIKE PROTEIN"/>
    <property type="match status" value="1"/>
</dbReference>
<proteinExistence type="inferred from homology"/>
<organism evidence="3 4">
    <name type="scientific">Heterodera trifolii</name>
    <dbReference type="NCBI Taxonomy" id="157864"/>
    <lineage>
        <taxon>Eukaryota</taxon>
        <taxon>Metazoa</taxon>
        <taxon>Ecdysozoa</taxon>
        <taxon>Nematoda</taxon>
        <taxon>Chromadorea</taxon>
        <taxon>Rhabditida</taxon>
        <taxon>Tylenchina</taxon>
        <taxon>Tylenchomorpha</taxon>
        <taxon>Tylenchoidea</taxon>
        <taxon>Heteroderidae</taxon>
        <taxon>Heteroderinae</taxon>
        <taxon>Heterodera</taxon>
    </lineage>
</organism>
<comment type="caution">
    <text evidence="3">The sequence shown here is derived from an EMBL/GenBank/DDBJ whole genome shotgun (WGS) entry which is preliminary data.</text>
</comment>
<dbReference type="PANTHER" id="PTHR28626:SF3">
    <property type="entry name" value="SRR1-LIKE PROTEIN"/>
    <property type="match status" value="1"/>
</dbReference>
<feature type="domain" description="SRR1-like" evidence="2">
    <location>
        <begin position="103"/>
        <end position="266"/>
    </location>
</feature>
<dbReference type="Pfam" id="PF07985">
    <property type="entry name" value="SRR1"/>
    <property type="match status" value="1"/>
</dbReference>
<protein>
    <recommendedName>
        <fullName evidence="2">SRR1-like domain-containing protein</fullName>
    </recommendedName>
</protein>